<protein>
    <submittedName>
        <fullName evidence="1">Uncharacterized protein</fullName>
    </submittedName>
</protein>
<name>A0A0G4HI33_9ALVE</name>
<dbReference type="AlphaFoldDB" id="A0A0G4HI33"/>
<reference evidence="1" key="1">
    <citation type="submission" date="2014-11" db="EMBL/GenBank/DDBJ databases">
        <authorList>
            <person name="Otto D Thomas"/>
            <person name="Naeem Raeece"/>
        </authorList>
    </citation>
    <scope>NUCLEOTIDE SEQUENCE</scope>
</reference>
<dbReference type="VEuPathDB" id="CryptoDB:Cvel_6914"/>
<accession>A0A0G4HI33</accession>
<organism evidence="1">
    <name type="scientific">Chromera velia CCMP2878</name>
    <dbReference type="NCBI Taxonomy" id="1169474"/>
    <lineage>
        <taxon>Eukaryota</taxon>
        <taxon>Sar</taxon>
        <taxon>Alveolata</taxon>
        <taxon>Colpodellida</taxon>
        <taxon>Chromeraceae</taxon>
        <taxon>Chromera</taxon>
    </lineage>
</organism>
<gene>
    <name evidence="1" type="ORF">Cvel_6914</name>
</gene>
<dbReference type="EMBL" id="CDMZ01002735">
    <property type="protein sequence ID" value="CEM43662.1"/>
    <property type="molecule type" value="Genomic_DNA"/>
</dbReference>
<sequence>MGRNIIHQLKSSSKEDAARILRSEISFRSPKESHTWWLNLRGVKEEYLSSLALESAAEITAAILYSKALEMFEEQLEVLPGGMGEINWVDALEPIRGMLMGLRARYGVLSTKVHGHGKRRGFWFKPEFSGRGHHEGKLLKDVYESVFCPLLRKSVVPPPEQARLEQELEEINTPEGFLSQSFASETLSTAPALGLNAAFQSSSAELRGAT</sequence>
<evidence type="ECO:0000313" key="1">
    <source>
        <dbReference type="EMBL" id="CEM43662.1"/>
    </source>
</evidence>
<proteinExistence type="predicted"/>